<protein>
    <submittedName>
        <fullName evidence="3">Ribonuclease H1</fullName>
    </submittedName>
</protein>
<feature type="domain" description="RNase H type-1" evidence="2">
    <location>
        <begin position="250"/>
        <end position="382"/>
    </location>
</feature>
<dbReference type="GO" id="GO:0004523">
    <property type="term" value="F:RNA-DNA hybrid ribonuclease activity"/>
    <property type="evidence" value="ECO:0007669"/>
    <property type="project" value="InterPro"/>
</dbReference>
<gene>
    <name evidence="3" type="ORF">ALC57_02102</name>
</gene>
<dbReference type="AlphaFoldDB" id="A0A151JP38"/>
<dbReference type="PANTHER" id="PTHR10642">
    <property type="entry name" value="RIBONUCLEASE H1"/>
    <property type="match status" value="1"/>
</dbReference>
<name>A0A151JP38_9HYME</name>
<dbReference type="InterPro" id="IPR036397">
    <property type="entry name" value="RNaseH_sf"/>
</dbReference>
<evidence type="ECO:0000256" key="1">
    <source>
        <dbReference type="ARBA" id="ARBA00005300"/>
    </source>
</evidence>
<evidence type="ECO:0000313" key="4">
    <source>
        <dbReference type="Proteomes" id="UP000078492"/>
    </source>
</evidence>
<sequence>MIFSRIKSCSEDPNIQISNTHIPRAYTHKFLGVVLDDKLSGIPQLKALIERGKNIANIISSLAGVKWGSHPDVLLTVYRATLKSAIEYGAQIFTWNPESENFVKLLRIQYKAIRKAMGYRISTPINAMLSEAREPPLHLRFSYITSKYIYKAMANKFSTSYEALKELELTAIQKNQKLKTIKSSNLFKSYITHLPDKKITHRTTYPPAFWHEFEVMAKPITYIGNMLLFHSKDDPHATAAIFYEISLEYRIDAISIYTDGSKEPDSAVGAGVYSPDLNISIKHKLPSETSIFSAELWALYQAVLLARDCGSNKVVIFSDSKSALDAVSNHHYIQNNYIVYYIKQNILLAMQQGITITLFWIPSHVGIPGNEKADETAKSASLTGLSTAFRIPYEDLYTVSKERLHCRFTEYLNSSARYKGALNHEYFPRTSSKPWFNDLSWSRNEIVMINRLRSNHYNLNSSLHRVNIVESPACPCGNNNQDINHVIFQCEVYKQNSLHLRNYLKSKFPQHPENIFPALSNPSPKLCRLLTTFAGASDLFF</sequence>
<evidence type="ECO:0000259" key="2">
    <source>
        <dbReference type="PROSITE" id="PS50879"/>
    </source>
</evidence>
<comment type="similarity">
    <text evidence="1">Belongs to the RNase H family.</text>
</comment>
<organism evidence="3 4">
    <name type="scientific">Trachymyrmex cornetzi</name>
    <dbReference type="NCBI Taxonomy" id="471704"/>
    <lineage>
        <taxon>Eukaryota</taxon>
        <taxon>Metazoa</taxon>
        <taxon>Ecdysozoa</taxon>
        <taxon>Arthropoda</taxon>
        <taxon>Hexapoda</taxon>
        <taxon>Insecta</taxon>
        <taxon>Pterygota</taxon>
        <taxon>Neoptera</taxon>
        <taxon>Endopterygota</taxon>
        <taxon>Hymenoptera</taxon>
        <taxon>Apocrita</taxon>
        <taxon>Aculeata</taxon>
        <taxon>Formicoidea</taxon>
        <taxon>Formicidae</taxon>
        <taxon>Myrmicinae</taxon>
        <taxon>Trachymyrmex</taxon>
    </lineage>
</organism>
<dbReference type="EMBL" id="KQ978781">
    <property type="protein sequence ID" value="KYN28490.1"/>
    <property type="molecule type" value="Genomic_DNA"/>
</dbReference>
<dbReference type="Pfam" id="PF00075">
    <property type="entry name" value="RNase_H"/>
    <property type="match status" value="1"/>
</dbReference>
<dbReference type="CDD" id="cd09276">
    <property type="entry name" value="Rnase_HI_RT_non_LTR"/>
    <property type="match status" value="1"/>
</dbReference>
<dbReference type="Proteomes" id="UP000078492">
    <property type="component" value="Unassembled WGS sequence"/>
</dbReference>
<dbReference type="InterPro" id="IPR050092">
    <property type="entry name" value="RNase_H"/>
</dbReference>
<dbReference type="GO" id="GO:0043137">
    <property type="term" value="P:DNA replication, removal of RNA primer"/>
    <property type="evidence" value="ECO:0007669"/>
    <property type="project" value="TreeGrafter"/>
</dbReference>
<dbReference type="InterPro" id="IPR002156">
    <property type="entry name" value="RNaseH_domain"/>
</dbReference>
<proteinExistence type="inferred from homology"/>
<dbReference type="PROSITE" id="PS50879">
    <property type="entry name" value="RNASE_H_1"/>
    <property type="match status" value="1"/>
</dbReference>
<dbReference type="Gene3D" id="3.30.420.10">
    <property type="entry name" value="Ribonuclease H-like superfamily/Ribonuclease H"/>
    <property type="match status" value="1"/>
</dbReference>
<dbReference type="SUPFAM" id="SSF53098">
    <property type="entry name" value="Ribonuclease H-like"/>
    <property type="match status" value="1"/>
</dbReference>
<dbReference type="PANTHER" id="PTHR10642:SF31">
    <property type="entry name" value="RIBONUCLEASE H1"/>
    <property type="match status" value="1"/>
</dbReference>
<dbReference type="STRING" id="471704.A0A151JP38"/>
<dbReference type="InterPro" id="IPR012337">
    <property type="entry name" value="RNaseH-like_sf"/>
</dbReference>
<keyword evidence="4" id="KW-1185">Reference proteome</keyword>
<reference evidence="3 4" key="1">
    <citation type="submission" date="2015-09" db="EMBL/GenBank/DDBJ databases">
        <title>Trachymyrmex cornetzi WGS genome.</title>
        <authorList>
            <person name="Nygaard S."/>
            <person name="Hu H."/>
            <person name="Boomsma J."/>
            <person name="Zhang G."/>
        </authorList>
    </citation>
    <scope>NUCLEOTIDE SEQUENCE [LARGE SCALE GENOMIC DNA]</scope>
    <source>
        <strain evidence="3">Tcor2-1</strain>
        <tissue evidence="3">Whole body</tissue>
    </source>
</reference>
<dbReference type="GO" id="GO:0003676">
    <property type="term" value="F:nucleic acid binding"/>
    <property type="evidence" value="ECO:0007669"/>
    <property type="project" value="InterPro"/>
</dbReference>
<accession>A0A151JP38</accession>
<evidence type="ECO:0000313" key="3">
    <source>
        <dbReference type="EMBL" id="KYN28490.1"/>
    </source>
</evidence>